<comment type="caution">
    <text evidence="2">The sequence shown here is derived from an EMBL/GenBank/DDBJ whole genome shotgun (WGS) entry which is preliminary data.</text>
</comment>
<feature type="compositionally biased region" description="Polar residues" evidence="1">
    <location>
        <begin position="34"/>
        <end position="50"/>
    </location>
</feature>
<dbReference type="Proteomes" id="UP000324222">
    <property type="component" value="Unassembled WGS sequence"/>
</dbReference>
<gene>
    <name evidence="2" type="ORF">E2C01_060333</name>
</gene>
<name>A0A5B7HA65_PORTR</name>
<evidence type="ECO:0000256" key="1">
    <source>
        <dbReference type="SAM" id="MobiDB-lite"/>
    </source>
</evidence>
<dbReference type="AlphaFoldDB" id="A0A5B7HA65"/>
<feature type="region of interest" description="Disordered" evidence="1">
    <location>
        <begin position="18"/>
        <end position="104"/>
    </location>
</feature>
<evidence type="ECO:0000313" key="3">
    <source>
        <dbReference type="Proteomes" id="UP000324222"/>
    </source>
</evidence>
<dbReference type="EMBL" id="VSRR010024419">
    <property type="protein sequence ID" value="MPC66187.1"/>
    <property type="molecule type" value="Genomic_DNA"/>
</dbReference>
<feature type="compositionally biased region" description="Basic and acidic residues" evidence="1">
    <location>
        <begin position="18"/>
        <end position="28"/>
    </location>
</feature>
<protein>
    <submittedName>
        <fullName evidence="2">Uncharacterized protein</fullName>
    </submittedName>
</protein>
<reference evidence="2 3" key="1">
    <citation type="submission" date="2019-05" db="EMBL/GenBank/DDBJ databases">
        <title>Another draft genome of Portunus trituberculatus and its Hox gene families provides insights of decapod evolution.</title>
        <authorList>
            <person name="Jeong J.-H."/>
            <person name="Song I."/>
            <person name="Kim S."/>
            <person name="Choi T."/>
            <person name="Kim D."/>
            <person name="Ryu S."/>
            <person name="Kim W."/>
        </authorList>
    </citation>
    <scope>NUCLEOTIDE SEQUENCE [LARGE SCALE GENOMIC DNA]</scope>
    <source>
        <tissue evidence="2">Muscle</tissue>
    </source>
</reference>
<sequence length="250" mass="27413">MLRFVPVASARALVKRRAADRLATRSHGELPPSVTASSHGEASSSLQRQQRLARVSSAPKPACQTEPHIGVGRIPSLRGEHEQPRPAGSTAGHKGEGGSRSCHAAAAATQPWPFQVPRAAACCPLPGLRHLDVPLLWRTSRASHRDPRPQRMPIRVGSAPRWTARERCRSDGAVKQACCKDLPPTQAHLTTHATLLWSKGGEALGYSESIPTLSPAFANTRHQYVLRRCVRAHLLRKMWRNSQERILSSF</sequence>
<proteinExistence type="predicted"/>
<organism evidence="2 3">
    <name type="scientific">Portunus trituberculatus</name>
    <name type="common">Swimming crab</name>
    <name type="synonym">Neptunus trituberculatus</name>
    <dbReference type="NCBI Taxonomy" id="210409"/>
    <lineage>
        <taxon>Eukaryota</taxon>
        <taxon>Metazoa</taxon>
        <taxon>Ecdysozoa</taxon>
        <taxon>Arthropoda</taxon>
        <taxon>Crustacea</taxon>
        <taxon>Multicrustacea</taxon>
        <taxon>Malacostraca</taxon>
        <taxon>Eumalacostraca</taxon>
        <taxon>Eucarida</taxon>
        <taxon>Decapoda</taxon>
        <taxon>Pleocyemata</taxon>
        <taxon>Brachyura</taxon>
        <taxon>Eubrachyura</taxon>
        <taxon>Portunoidea</taxon>
        <taxon>Portunidae</taxon>
        <taxon>Portuninae</taxon>
        <taxon>Portunus</taxon>
    </lineage>
</organism>
<evidence type="ECO:0000313" key="2">
    <source>
        <dbReference type="EMBL" id="MPC66187.1"/>
    </source>
</evidence>
<keyword evidence="3" id="KW-1185">Reference proteome</keyword>
<accession>A0A5B7HA65</accession>